<organism evidence="2 3">
    <name type="scientific">Cohnella cellulosilytica</name>
    <dbReference type="NCBI Taxonomy" id="986710"/>
    <lineage>
        <taxon>Bacteria</taxon>
        <taxon>Bacillati</taxon>
        <taxon>Bacillota</taxon>
        <taxon>Bacilli</taxon>
        <taxon>Bacillales</taxon>
        <taxon>Paenibacillaceae</taxon>
        <taxon>Cohnella</taxon>
    </lineage>
</organism>
<evidence type="ECO:0000259" key="1">
    <source>
        <dbReference type="Pfam" id="PF01261"/>
    </source>
</evidence>
<dbReference type="Gene3D" id="3.20.20.150">
    <property type="entry name" value="Divalent-metal-dependent TIM barrel enzymes"/>
    <property type="match status" value="1"/>
</dbReference>
<dbReference type="InterPro" id="IPR050312">
    <property type="entry name" value="IolE/XylAMocC-like"/>
</dbReference>
<dbReference type="Proteomes" id="UP001596378">
    <property type="component" value="Unassembled WGS sequence"/>
</dbReference>
<dbReference type="SUPFAM" id="SSF51658">
    <property type="entry name" value="Xylose isomerase-like"/>
    <property type="match status" value="1"/>
</dbReference>
<accession>A0ABW2FP76</accession>
<dbReference type="GO" id="GO:0016853">
    <property type="term" value="F:isomerase activity"/>
    <property type="evidence" value="ECO:0007669"/>
    <property type="project" value="UniProtKB-KW"/>
</dbReference>
<keyword evidence="2" id="KW-0413">Isomerase</keyword>
<dbReference type="Pfam" id="PF01261">
    <property type="entry name" value="AP_endonuc_2"/>
    <property type="match status" value="1"/>
</dbReference>
<dbReference type="RefSeq" id="WP_378052848.1">
    <property type="nucleotide sequence ID" value="NZ_JBHMDN010000062.1"/>
</dbReference>
<name>A0ABW2FP76_9BACL</name>
<keyword evidence="3" id="KW-1185">Reference proteome</keyword>
<reference evidence="3" key="1">
    <citation type="journal article" date="2019" name="Int. J. Syst. Evol. Microbiol.">
        <title>The Global Catalogue of Microorganisms (GCM) 10K type strain sequencing project: providing services to taxonomists for standard genome sequencing and annotation.</title>
        <authorList>
            <consortium name="The Broad Institute Genomics Platform"/>
            <consortium name="The Broad Institute Genome Sequencing Center for Infectious Disease"/>
            <person name="Wu L."/>
            <person name="Ma J."/>
        </authorList>
    </citation>
    <scope>NUCLEOTIDE SEQUENCE [LARGE SCALE GENOMIC DNA]</scope>
    <source>
        <strain evidence="3">KCTC 12907</strain>
    </source>
</reference>
<comment type="caution">
    <text evidence="2">The sequence shown here is derived from an EMBL/GenBank/DDBJ whole genome shotgun (WGS) entry which is preliminary data.</text>
</comment>
<dbReference type="EMBL" id="JBHTAI010000043">
    <property type="protein sequence ID" value="MFC7153764.1"/>
    <property type="molecule type" value="Genomic_DNA"/>
</dbReference>
<gene>
    <name evidence="2" type="ORF">ACFQMJ_35000</name>
</gene>
<dbReference type="PANTHER" id="PTHR12110:SF21">
    <property type="entry name" value="XYLOSE ISOMERASE-LIKE TIM BARREL DOMAIN-CONTAINING PROTEIN"/>
    <property type="match status" value="1"/>
</dbReference>
<protein>
    <submittedName>
        <fullName evidence="2">Sugar phosphate isomerase/epimerase family protein</fullName>
    </submittedName>
</protein>
<dbReference type="PANTHER" id="PTHR12110">
    <property type="entry name" value="HYDROXYPYRUVATE ISOMERASE"/>
    <property type="match status" value="1"/>
</dbReference>
<evidence type="ECO:0000313" key="2">
    <source>
        <dbReference type="EMBL" id="MFC7153764.1"/>
    </source>
</evidence>
<feature type="domain" description="Xylose isomerase-like TIM barrel" evidence="1">
    <location>
        <begin position="28"/>
        <end position="308"/>
    </location>
</feature>
<proteinExistence type="predicted"/>
<dbReference type="InterPro" id="IPR013022">
    <property type="entry name" value="Xyl_isomerase-like_TIM-brl"/>
</dbReference>
<evidence type="ECO:0000313" key="3">
    <source>
        <dbReference type="Proteomes" id="UP001596378"/>
    </source>
</evidence>
<dbReference type="InterPro" id="IPR036237">
    <property type="entry name" value="Xyl_isomerase-like_sf"/>
</dbReference>
<sequence>MTIKIGCAVWTFTEPAHNPPYEEAIQTVGELGFDGTELILRDFEDVEGYWTKSKIQEIKGLLSSYNLNVSQFAMFQNIMAGLASLDPAEKRRSIETFKIGCGIAAELGTDLVNFVSPWPWTITSPNSYLPEYYYVNVPGVDPRLRSLDKFQTKLKVNLPKPFDAKAYWDNHMDSIAQVTAIAKSHGMKLAVENHANTMTPHTDSVLRMIDTVKADNLGANLDSVWAYVQREYIPWSIHKYADRLYHVHLRDGDGLASYNLPVGFGNIDWVEVFRALKAIRFDGYVSIEWAHDSRVKENAARTLAYLRELIAEVEAE</sequence>